<proteinExistence type="predicted"/>
<dbReference type="RefSeq" id="WP_212506598.1">
    <property type="nucleotide sequence ID" value="NZ_CP060696.1"/>
</dbReference>
<evidence type="ECO:0000256" key="1">
    <source>
        <dbReference type="SAM" id="MobiDB-lite"/>
    </source>
</evidence>
<protein>
    <submittedName>
        <fullName evidence="3">Uncharacterized protein</fullName>
    </submittedName>
</protein>
<keyword evidence="2" id="KW-0812">Transmembrane</keyword>
<name>A0A7G9WFR6_9FIRM</name>
<keyword evidence="2" id="KW-0472">Membrane</keyword>
<dbReference type="EMBL" id="CP060696">
    <property type="protein sequence ID" value="QNO17528.1"/>
    <property type="molecule type" value="Genomic_DNA"/>
</dbReference>
<dbReference type="Proteomes" id="UP000516046">
    <property type="component" value="Chromosome"/>
</dbReference>
<feature type="region of interest" description="Disordered" evidence="1">
    <location>
        <begin position="124"/>
        <end position="152"/>
    </location>
</feature>
<feature type="transmembrane region" description="Helical" evidence="2">
    <location>
        <begin position="38"/>
        <end position="56"/>
    </location>
</feature>
<organism evidence="3 4">
    <name type="scientific">Caproicibacterium amylolyticum</name>
    <dbReference type="NCBI Taxonomy" id="2766537"/>
    <lineage>
        <taxon>Bacteria</taxon>
        <taxon>Bacillati</taxon>
        <taxon>Bacillota</taxon>
        <taxon>Clostridia</taxon>
        <taxon>Eubacteriales</taxon>
        <taxon>Oscillospiraceae</taxon>
        <taxon>Caproicibacterium</taxon>
    </lineage>
</organism>
<keyword evidence="2" id="KW-1133">Transmembrane helix</keyword>
<evidence type="ECO:0000313" key="3">
    <source>
        <dbReference type="EMBL" id="QNO17528.1"/>
    </source>
</evidence>
<sequence>MGNWSWDARISLICLIGAMAFAAGLLACTLMQKSKLVPTIGLICCLVLMAGVTLTAQMPNLMGGGIKPDPAAQTSSAASAAVPAKAAQKTSSTSSMSRMAYAETRFKEGTASANAEMKRIESRFSKETTVSSSASSSTSSQASSSASSSTSNIRVLRAPGAVQRGNVAQLSIQGKGNIQYKIKVIYDSGNTGKGSEMSVQSDTFGRASWAWTVGKDIAPGAHFITITGGGETLTTSFTTT</sequence>
<dbReference type="AlphaFoldDB" id="A0A7G9WFR6"/>
<accession>A0A7G9WFR6</accession>
<feature type="transmembrane region" description="Helical" evidence="2">
    <location>
        <begin position="12"/>
        <end position="32"/>
    </location>
</feature>
<keyword evidence="4" id="KW-1185">Reference proteome</keyword>
<reference evidence="3 4" key="1">
    <citation type="submission" date="2020-08" db="EMBL/GenBank/DDBJ databases">
        <authorList>
            <person name="Ren C."/>
            <person name="Gu Y."/>
            <person name="Xu Y."/>
        </authorList>
    </citation>
    <scope>NUCLEOTIDE SEQUENCE [LARGE SCALE GENOMIC DNA]</scope>
    <source>
        <strain evidence="3 4">LBM18003</strain>
    </source>
</reference>
<gene>
    <name evidence="3" type="ORF">H6X83_11380</name>
</gene>
<evidence type="ECO:0000313" key="4">
    <source>
        <dbReference type="Proteomes" id="UP000516046"/>
    </source>
</evidence>
<dbReference type="KEGG" id="caml:H6X83_11380"/>
<feature type="compositionally biased region" description="Low complexity" evidence="1">
    <location>
        <begin position="131"/>
        <end position="151"/>
    </location>
</feature>
<evidence type="ECO:0000256" key="2">
    <source>
        <dbReference type="SAM" id="Phobius"/>
    </source>
</evidence>